<proteinExistence type="predicted"/>
<feature type="compositionally biased region" description="Basic residues" evidence="1">
    <location>
        <begin position="31"/>
        <end position="40"/>
    </location>
</feature>
<dbReference type="Proteomes" id="UP000799779">
    <property type="component" value="Unassembled WGS sequence"/>
</dbReference>
<evidence type="ECO:0008006" key="4">
    <source>
        <dbReference type="Google" id="ProtNLM"/>
    </source>
</evidence>
<organism evidence="2 3">
    <name type="scientific">Amniculicola lignicola CBS 123094</name>
    <dbReference type="NCBI Taxonomy" id="1392246"/>
    <lineage>
        <taxon>Eukaryota</taxon>
        <taxon>Fungi</taxon>
        <taxon>Dikarya</taxon>
        <taxon>Ascomycota</taxon>
        <taxon>Pezizomycotina</taxon>
        <taxon>Dothideomycetes</taxon>
        <taxon>Pleosporomycetidae</taxon>
        <taxon>Pleosporales</taxon>
        <taxon>Amniculicolaceae</taxon>
        <taxon>Amniculicola</taxon>
    </lineage>
</organism>
<dbReference type="PANTHER" id="PTHR37540:SF9">
    <property type="entry name" value="ZN(2)-C6 FUNGAL-TYPE DOMAIN-CONTAINING PROTEIN"/>
    <property type="match status" value="1"/>
</dbReference>
<sequence length="472" mass="53413">MEMPLIFVNGIRKAEPEKRKQIRKYVMMGKNRGKTRKAKPPKTTSQCDPGRSSEDQDGSSSLSIKMQYPVIPNKVGSELSFTQFAAPIEPSLMRDVLKFSLMSKKVMYPLESCIQFHRENKVDTIWFDLMTYDAVYMHAIVFSSQVYSSRAYARGNATAARWAVVHHSTTLQLLRERLAAQDEDAKVSDSTIFVVLCLANIAHFISDYESARHHLEGLRKIVDLRGGIYAFSYNTKLTIELLKCDLGIAIYNGTNPLFFRDPSLEPLVPYELASPTAQGPDSSKSKPYWNPTPSTINADLIRAWTVMTRFCSTINSAAKHGRRLPKETLLNATAAIMYRILRMDNLDPASMDEAVRLGLLAFASHIFLNYQGVKPSHTYLPETYRRCLISLELVDTSSSYILLWLLMVGGMALFDPMDDVWLLPWVQANIKLCGAHDWNELRDQLKTFPWIDILHDKPGQAIFDAAVSERVG</sequence>
<keyword evidence="3" id="KW-1185">Reference proteome</keyword>
<dbReference type="OrthoDB" id="4158087at2759"/>
<protein>
    <recommendedName>
        <fullName evidence="4">C6 zinc finger domain-containing protein</fullName>
    </recommendedName>
</protein>
<evidence type="ECO:0000313" key="3">
    <source>
        <dbReference type="Proteomes" id="UP000799779"/>
    </source>
</evidence>
<gene>
    <name evidence="2" type="ORF">P154DRAFT_533388</name>
</gene>
<dbReference type="EMBL" id="ML977579">
    <property type="protein sequence ID" value="KAF2002141.1"/>
    <property type="molecule type" value="Genomic_DNA"/>
</dbReference>
<feature type="region of interest" description="Disordered" evidence="1">
    <location>
        <begin position="28"/>
        <end position="61"/>
    </location>
</feature>
<evidence type="ECO:0000256" key="1">
    <source>
        <dbReference type="SAM" id="MobiDB-lite"/>
    </source>
</evidence>
<reference evidence="2" key="1">
    <citation type="journal article" date="2020" name="Stud. Mycol.">
        <title>101 Dothideomycetes genomes: a test case for predicting lifestyles and emergence of pathogens.</title>
        <authorList>
            <person name="Haridas S."/>
            <person name="Albert R."/>
            <person name="Binder M."/>
            <person name="Bloem J."/>
            <person name="Labutti K."/>
            <person name="Salamov A."/>
            <person name="Andreopoulos B."/>
            <person name="Baker S."/>
            <person name="Barry K."/>
            <person name="Bills G."/>
            <person name="Bluhm B."/>
            <person name="Cannon C."/>
            <person name="Castanera R."/>
            <person name="Culley D."/>
            <person name="Daum C."/>
            <person name="Ezra D."/>
            <person name="Gonzalez J."/>
            <person name="Henrissat B."/>
            <person name="Kuo A."/>
            <person name="Liang C."/>
            <person name="Lipzen A."/>
            <person name="Lutzoni F."/>
            <person name="Magnuson J."/>
            <person name="Mondo S."/>
            <person name="Nolan M."/>
            <person name="Ohm R."/>
            <person name="Pangilinan J."/>
            <person name="Park H.-J."/>
            <person name="Ramirez L."/>
            <person name="Alfaro M."/>
            <person name="Sun H."/>
            <person name="Tritt A."/>
            <person name="Yoshinaga Y."/>
            <person name="Zwiers L.-H."/>
            <person name="Turgeon B."/>
            <person name="Goodwin S."/>
            <person name="Spatafora J."/>
            <person name="Crous P."/>
            <person name="Grigoriev I."/>
        </authorList>
    </citation>
    <scope>NUCLEOTIDE SEQUENCE</scope>
    <source>
        <strain evidence="2">CBS 123094</strain>
    </source>
</reference>
<name>A0A6A5WPN8_9PLEO</name>
<accession>A0A6A5WPN8</accession>
<dbReference type="PANTHER" id="PTHR37540">
    <property type="entry name" value="TRANSCRIPTION FACTOR (ACR-2), PUTATIVE-RELATED-RELATED"/>
    <property type="match status" value="1"/>
</dbReference>
<dbReference type="AlphaFoldDB" id="A0A6A5WPN8"/>
<evidence type="ECO:0000313" key="2">
    <source>
        <dbReference type="EMBL" id="KAF2002141.1"/>
    </source>
</evidence>